<reference evidence="1 2" key="1">
    <citation type="journal article" date="2010" name="Nature">
        <title>Genome sequencing and analysis of the model grass Brachypodium distachyon.</title>
        <authorList>
            <consortium name="International Brachypodium Initiative"/>
        </authorList>
    </citation>
    <scope>NUCLEOTIDE SEQUENCE [LARGE SCALE GENOMIC DNA]</scope>
    <source>
        <strain evidence="1 2">Bd21</strain>
    </source>
</reference>
<reference evidence="2" key="3">
    <citation type="submission" date="2018-08" db="UniProtKB">
        <authorList>
            <consortium name="EnsemblPlants"/>
        </authorList>
    </citation>
    <scope>IDENTIFICATION</scope>
    <source>
        <strain evidence="2">cv. Bd21</strain>
    </source>
</reference>
<dbReference type="AlphaFoldDB" id="A0A2K2CQD9"/>
<evidence type="ECO:0000313" key="1">
    <source>
        <dbReference type="EMBL" id="PNT64213.1"/>
    </source>
</evidence>
<protein>
    <submittedName>
        <fullName evidence="1 2">Uncharacterized protein</fullName>
    </submittedName>
</protein>
<name>A0A2K2CQD9_BRADI</name>
<organism evidence="1">
    <name type="scientific">Brachypodium distachyon</name>
    <name type="common">Purple false brome</name>
    <name type="synonym">Trachynia distachya</name>
    <dbReference type="NCBI Taxonomy" id="15368"/>
    <lineage>
        <taxon>Eukaryota</taxon>
        <taxon>Viridiplantae</taxon>
        <taxon>Streptophyta</taxon>
        <taxon>Embryophyta</taxon>
        <taxon>Tracheophyta</taxon>
        <taxon>Spermatophyta</taxon>
        <taxon>Magnoliopsida</taxon>
        <taxon>Liliopsida</taxon>
        <taxon>Poales</taxon>
        <taxon>Poaceae</taxon>
        <taxon>BOP clade</taxon>
        <taxon>Pooideae</taxon>
        <taxon>Stipodae</taxon>
        <taxon>Brachypodieae</taxon>
        <taxon>Brachypodium</taxon>
    </lineage>
</organism>
<accession>A0A2K2CQD9</accession>
<reference evidence="1" key="2">
    <citation type="submission" date="2017-06" db="EMBL/GenBank/DDBJ databases">
        <title>WGS assembly of Brachypodium distachyon.</title>
        <authorList>
            <consortium name="The International Brachypodium Initiative"/>
            <person name="Lucas S."/>
            <person name="Harmon-Smith M."/>
            <person name="Lail K."/>
            <person name="Tice H."/>
            <person name="Grimwood J."/>
            <person name="Bruce D."/>
            <person name="Barry K."/>
            <person name="Shu S."/>
            <person name="Lindquist E."/>
            <person name="Wang M."/>
            <person name="Pitluck S."/>
            <person name="Vogel J.P."/>
            <person name="Garvin D.F."/>
            <person name="Mockler T.C."/>
            <person name="Schmutz J."/>
            <person name="Rokhsar D."/>
            <person name="Bevan M.W."/>
        </authorList>
    </citation>
    <scope>NUCLEOTIDE SEQUENCE</scope>
    <source>
        <strain evidence="1">Bd21</strain>
    </source>
</reference>
<dbReference type="InParanoid" id="A0A2K2CQD9"/>
<evidence type="ECO:0000313" key="3">
    <source>
        <dbReference type="Proteomes" id="UP000008810"/>
    </source>
</evidence>
<keyword evidence="3" id="KW-1185">Reference proteome</keyword>
<dbReference type="EMBL" id="CM000883">
    <property type="protein sequence ID" value="PNT64213.1"/>
    <property type="molecule type" value="Genomic_DNA"/>
</dbReference>
<sequence>MVYQLEISLCSNPSRSRNNKVLLGQVLRYRRVSWLPELVLAALIWLEGGRVQLGAYQCLHSERRRWQLKLCLSIDNAVQSLNLYAESQTHEDYF</sequence>
<evidence type="ECO:0000313" key="2">
    <source>
        <dbReference type="EnsemblPlants" id="PNT64213"/>
    </source>
</evidence>
<dbReference type="EnsemblPlants" id="PNT64213">
    <property type="protein sequence ID" value="PNT64213"/>
    <property type="gene ID" value="BRADI_4g26173v3"/>
</dbReference>
<proteinExistence type="predicted"/>
<dbReference type="Proteomes" id="UP000008810">
    <property type="component" value="Chromosome 4"/>
</dbReference>
<dbReference type="Gramene" id="PNT64213">
    <property type="protein sequence ID" value="PNT64213"/>
    <property type="gene ID" value="BRADI_4g26173v3"/>
</dbReference>
<gene>
    <name evidence="1" type="ORF">BRADI_4g26173v3</name>
</gene>